<keyword evidence="1" id="KW-0378">Hydrolase</keyword>
<dbReference type="PROSITE" id="PS50056">
    <property type="entry name" value="TYR_PHOSPHATASE_2"/>
    <property type="match status" value="1"/>
</dbReference>
<evidence type="ECO:0000256" key="1">
    <source>
        <dbReference type="ARBA" id="ARBA00022801"/>
    </source>
</evidence>
<dbReference type="InterPro" id="IPR016130">
    <property type="entry name" value="Tyr_Pase_AS"/>
</dbReference>
<dbReference type="STRING" id="564137.SAMN04488238_11215"/>
<protein>
    <submittedName>
        <fullName evidence="3">Tyrosine phosphatase family protein</fullName>
    </submittedName>
</protein>
<sequence>MSVDPDFSSRSEPIGLRQHDTSYLRSVPLPARIRGRLWLSAMPGSRARLQVFLEEACRADVGLVVCLAEASETQAMAPEYAATLQSGTLPFPVLQFPVRDLGVPADATAFTALTHDIAGALREGERAVLHCRAGVGRTGMAAQAVLFALGMSPAGAQRHICNAGSRCETPAQAQFIERIFSQARN</sequence>
<dbReference type="Proteomes" id="UP000198539">
    <property type="component" value="Unassembled WGS sequence"/>
</dbReference>
<gene>
    <name evidence="3" type="ORF">SAMN04488238_11215</name>
</gene>
<name>A0A1H3D6L4_9RHOB</name>
<dbReference type="PROSITE" id="PS00383">
    <property type="entry name" value="TYR_PHOSPHATASE_1"/>
    <property type="match status" value="1"/>
</dbReference>
<organism evidence="3 4">
    <name type="scientific">Roseicitreum antarcticum</name>
    <dbReference type="NCBI Taxonomy" id="564137"/>
    <lineage>
        <taxon>Bacteria</taxon>
        <taxon>Pseudomonadati</taxon>
        <taxon>Pseudomonadota</taxon>
        <taxon>Alphaproteobacteria</taxon>
        <taxon>Rhodobacterales</taxon>
        <taxon>Paracoccaceae</taxon>
        <taxon>Roseicitreum</taxon>
    </lineage>
</organism>
<evidence type="ECO:0000313" key="4">
    <source>
        <dbReference type="Proteomes" id="UP000198539"/>
    </source>
</evidence>
<dbReference type="SUPFAM" id="SSF52799">
    <property type="entry name" value="(Phosphotyrosine protein) phosphatases II"/>
    <property type="match status" value="1"/>
</dbReference>
<proteinExistence type="predicted"/>
<evidence type="ECO:0000259" key="2">
    <source>
        <dbReference type="PROSITE" id="PS50056"/>
    </source>
</evidence>
<dbReference type="InterPro" id="IPR029021">
    <property type="entry name" value="Prot-tyrosine_phosphatase-like"/>
</dbReference>
<dbReference type="AlphaFoldDB" id="A0A1H3D6L4"/>
<reference evidence="3 4" key="1">
    <citation type="submission" date="2016-10" db="EMBL/GenBank/DDBJ databases">
        <authorList>
            <person name="de Groot N.N."/>
        </authorList>
    </citation>
    <scope>NUCLEOTIDE SEQUENCE [LARGE SCALE GENOMIC DNA]</scope>
    <source>
        <strain evidence="3 4">CGMCC 1.8894</strain>
    </source>
</reference>
<keyword evidence="4" id="KW-1185">Reference proteome</keyword>
<evidence type="ECO:0000313" key="3">
    <source>
        <dbReference type="EMBL" id="SDX62025.1"/>
    </source>
</evidence>
<dbReference type="EMBL" id="FNOM01000012">
    <property type="protein sequence ID" value="SDX62025.1"/>
    <property type="molecule type" value="Genomic_DNA"/>
</dbReference>
<accession>A0A1H3D6L4</accession>
<feature type="domain" description="Tyrosine specific protein phosphatases" evidence="2">
    <location>
        <begin position="108"/>
        <end position="139"/>
    </location>
</feature>
<dbReference type="Pfam" id="PF22784">
    <property type="entry name" value="PTP-SAK"/>
    <property type="match status" value="1"/>
</dbReference>
<dbReference type="InterPro" id="IPR000387">
    <property type="entry name" value="Tyr_Pase_dom"/>
</dbReference>
<dbReference type="GO" id="GO:0016791">
    <property type="term" value="F:phosphatase activity"/>
    <property type="evidence" value="ECO:0007669"/>
    <property type="project" value="UniProtKB-ARBA"/>
</dbReference>
<dbReference type="Gene3D" id="3.90.190.10">
    <property type="entry name" value="Protein tyrosine phosphatase superfamily"/>
    <property type="match status" value="1"/>
</dbReference>
<dbReference type="InterPro" id="IPR057023">
    <property type="entry name" value="PTP-SAK"/>
</dbReference>